<evidence type="ECO:0000313" key="2">
    <source>
        <dbReference type="EMBL" id="MBO2465839.1"/>
    </source>
</evidence>
<dbReference type="SUPFAM" id="SSF50998">
    <property type="entry name" value="Quinoprotein alcohol dehydrogenase-like"/>
    <property type="match status" value="1"/>
</dbReference>
<proteinExistence type="predicted"/>
<dbReference type="InterPro" id="IPR015943">
    <property type="entry name" value="WD40/YVTN_repeat-like_dom_sf"/>
</dbReference>
<dbReference type="RefSeq" id="WP_208252694.1">
    <property type="nucleotide sequence ID" value="NZ_JAGEPF010000053.1"/>
</dbReference>
<dbReference type="InterPro" id="IPR011047">
    <property type="entry name" value="Quinoprotein_ADH-like_sf"/>
</dbReference>
<dbReference type="EMBL" id="JAGEPF010000053">
    <property type="protein sequence ID" value="MBO2465839.1"/>
    <property type="molecule type" value="Genomic_DNA"/>
</dbReference>
<comment type="caution">
    <text evidence="2">The sequence shown here is derived from an EMBL/GenBank/DDBJ whole genome shotgun (WGS) entry which is preliminary data.</text>
</comment>
<evidence type="ECO:0000256" key="1">
    <source>
        <dbReference type="SAM" id="MobiDB-lite"/>
    </source>
</evidence>
<name>A0ABS3S9Z9_9ACTN</name>
<protein>
    <submittedName>
        <fullName evidence="2">Uncharacterized protein</fullName>
    </submittedName>
</protein>
<dbReference type="Proteomes" id="UP000680206">
    <property type="component" value="Unassembled WGS sequence"/>
</dbReference>
<accession>A0ABS3S9Z9</accession>
<evidence type="ECO:0000313" key="3">
    <source>
        <dbReference type="Proteomes" id="UP000680206"/>
    </source>
</evidence>
<gene>
    <name evidence="2" type="ORF">J4709_50610</name>
</gene>
<sequence>MSGRDRAGRRAARRASRAAGKGARARWAARRLLHDADGGDRAAREAVAEIARSPLHRLRAVAGEAVAAWWYETRDPEWRAVVVETAGIAVLPPARPASAALAGRLEDIVWEGVGEAGLDRNAAAVRDLLVDEDEDVREAAALFCAQVRGDMVHRLWRSGPDDPVLRRAMFANPAPPDRKAHLRLWGVYLDAGGPVPVDRDPELLAALLRWPVRNEHEAMIGGLWARTREPELRRLVLDLGAVAVAPSERVLTLALLDRLGELRPGSDLGSVGDVLADDDPELRDRMAGFCRTAVGGHLEALWSLESPRRDTPLRRLLLQNPAKPPAATVNLLWRAWLEAPSPELSDALVRWGRPALFPAQASAAEKELESLSVIPLTAAAKVLLRPPVRAALVTALGLGDHPLSQIAERRVTALGDRRLVDEVCAAAAADPALTWVCVKHGLAPEDTATRAVFFLLTGQPEQYRALDPDGGLLSLGYAAADDATRDRIRKAMLAAGELDLVRVVAGDDRRARIAEMTRGEARYLAEQLAARREWERLWALVQDLPIGTGAELVRLFDGWLPRDEDARRVFGMYLETEPAVVAMAARYLDERWPLAVRQATIRFRGRVNDVSFAPDAPLLAVASNQQSAGVIDLREGFLAERYDGFQASVGRVLHVGGGAFVAGERTNRHDRPCRLLRCGDGGPAVLHTVQGSVTSLAATGPDGAFAAGTRSGRLLTGTGADGRVTSRPLTALGMPKGDWARSIAAHPASGRLAVLGRSLVVTGPSGQRCASSAAEHLAVRAGFVGEDVLACAGRSGTVTVLHRQGAALARAARMRVDGLGGIATLPGTGRLAVADRLRRLLFLDAATLAPVWTHRASGGRHATSVHASPAGDLLAVGHDNGETDLFDLRAGRLPSLVGRALAGLVPRDLDAVAASRAVAAAGHPPHVASTVALLHACLEHRFRFDIEIGGALTLTAGDYDIGL</sequence>
<keyword evidence="3" id="KW-1185">Reference proteome</keyword>
<reference evidence="2 3" key="1">
    <citation type="submission" date="2021-03" db="EMBL/GenBank/DDBJ databases">
        <title>Actinomadura violae sp. nov., isolated from lichen in Thailand.</title>
        <authorList>
            <person name="Kanchanasin P."/>
            <person name="Saeng-In P."/>
            <person name="Phongsopitanun W."/>
            <person name="Yuki M."/>
            <person name="Kudo T."/>
            <person name="Ohkuma M."/>
            <person name="Tanasupawat S."/>
        </authorList>
    </citation>
    <scope>NUCLEOTIDE SEQUENCE [LARGE SCALE GENOMIC DNA]</scope>
    <source>
        <strain evidence="2 3">LCR2-06</strain>
    </source>
</reference>
<organism evidence="2 3">
    <name type="scientific">Actinomadura violacea</name>
    <dbReference type="NCBI Taxonomy" id="2819934"/>
    <lineage>
        <taxon>Bacteria</taxon>
        <taxon>Bacillati</taxon>
        <taxon>Actinomycetota</taxon>
        <taxon>Actinomycetes</taxon>
        <taxon>Streptosporangiales</taxon>
        <taxon>Thermomonosporaceae</taxon>
        <taxon>Actinomadura</taxon>
    </lineage>
</organism>
<dbReference type="Gene3D" id="2.130.10.10">
    <property type="entry name" value="YVTN repeat-like/Quinoprotein amine dehydrogenase"/>
    <property type="match status" value="2"/>
</dbReference>
<feature type="region of interest" description="Disordered" evidence="1">
    <location>
        <begin position="1"/>
        <end position="22"/>
    </location>
</feature>